<dbReference type="InterPro" id="IPR008984">
    <property type="entry name" value="SMAD_FHA_dom_sf"/>
</dbReference>
<dbReference type="SUPFAM" id="SSF49879">
    <property type="entry name" value="SMAD/FHA domain"/>
    <property type="match status" value="1"/>
</dbReference>
<evidence type="ECO:0000313" key="11">
    <source>
        <dbReference type="EnsemblProtists" id="EOD05123"/>
    </source>
</evidence>
<sequence length="616" mass="67823">MPKRDRQPEHWGSLVPHNSMHGRRPVPLSRPTVVIGKGGDVRAPSNPHLSRHHIRLEREGDGSVYATHLSALNSTWLNGKRLEHDRRTLVEPCAGNAPYSLTGEAPDAPLLFVSVPNAASARAAARRGSSTAGAAGRCALSERATALPLLPEPPLRLPQSRSEAERLCSETIFRGVRLLLAARLGDKLRELQEEVVRRGGGEVVSDVREATHLALESDRRPSELACLAALPEAEWPRLVTKEWVGQCSKVLSADGSRTDVLRKNLHPSAVAAAREPASPEASLKRAKEEARAKAKKGKAARTHQHQQSWGPREINASKHRCLLAETYEKEEDDERLAEEVWIATEKFDGVRMRWEGHERGFTGRNGQGHFQPPDSFKALLPEEHLDGELWAGRCRFSAVGSLQGTKGLGRRLHEMAWHSLTYVVFDAPQVAGPYMQRLEAARRALAAVGPPDGRIIVAPAVRVADATAKDALLQRVIAKRGEGLVLRRDEAWWRRNVLKVKQWLDAEAVIVGHKNAHTTGNLPTVLVRALNAPNASPSIEFELSVERPSPEALKQRTLLEDLQLRFPVDTIVTFVYRQISKGSGAPTIPGGAPKIMRVHPFDCDCCVCRPEGDDTT</sequence>
<proteinExistence type="predicted"/>
<keyword evidence="7" id="KW-0131">Cell cycle</keyword>
<evidence type="ECO:0000256" key="7">
    <source>
        <dbReference type="ARBA" id="ARBA00023306"/>
    </source>
</evidence>
<reference evidence="11" key="2">
    <citation type="submission" date="2024-10" db="UniProtKB">
        <authorList>
            <consortium name="EnsemblProtists"/>
        </authorList>
    </citation>
    <scope>IDENTIFICATION</scope>
</reference>
<dbReference type="InterPro" id="IPR050326">
    <property type="entry name" value="NAD_dep_DNA_ligaseB"/>
</dbReference>
<evidence type="ECO:0000259" key="9">
    <source>
        <dbReference type="PROSITE" id="PS50006"/>
    </source>
</evidence>
<feature type="region of interest" description="Disordered" evidence="8">
    <location>
        <begin position="269"/>
        <end position="311"/>
    </location>
</feature>
<feature type="domain" description="BRCT" evidence="10">
    <location>
        <begin position="168"/>
        <end position="247"/>
    </location>
</feature>
<protein>
    <recommendedName>
        <fullName evidence="13">DNA ligase</fullName>
    </recommendedName>
</protein>
<dbReference type="PaxDb" id="2903-EOD05123"/>
<keyword evidence="4" id="KW-0235">DNA replication</keyword>
<dbReference type="InterPro" id="IPR036420">
    <property type="entry name" value="BRCT_dom_sf"/>
</dbReference>
<dbReference type="GO" id="GO:0005694">
    <property type="term" value="C:chromosome"/>
    <property type="evidence" value="ECO:0007669"/>
    <property type="project" value="UniProtKB-SubCell"/>
</dbReference>
<dbReference type="Gene3D" id="3.40.50.10190">
    <property type="entry name" value="BRCT domain"/>
    <property type="match status" value="1"/>
</dbReference>
<evidence type="ECO:0000256" key="4">
    <source>
        <dbReference type="ARBA" id="ARBA00022705"/>
    </source>
</evidence>
<dbReference type="RefSeq" id="XP_005757552.1">
    <property type="nucleotide sequence ID" value="XM_005757495.1"/>
</dbReference>
<feature type="domain" description="FHA" evidence="9">
    <location>
        <begin position="26"/>
        <end position="82"/>
    </location>
</feature>
<keyword evidence="6" id="KW-0234">DNA repair</keyword>
<dbReference type="SUPFAM" id="SSF52113">
    <property type="entry name" value="BRCT domain"/>
    <property type="match status" value="1"/>
</dbReference>
<evidence type="ECO:0000256" key="8">
    <source>
        <dbReference type="SAM" id="MobiDB-lite"/>
    </source>
</evidence>
<evidence type="ECO:0008006" key="13">
    <source>
        <dbReference type="Google" id="ProtNLM"/>
    </source>
</evidence>
<dbReference type="PROSITE" id="PS50172">
    <property type="entry name" value="BRCT"/>
    <property type="match status" value="1"/>
</dbReference>
<evidence type="ECO:0000313" key="12">
    <source>
        <dbReference type="Proteomes" id="UP000013827"/>
    </source>
</evidence>
<dbReference type="InterPro" id="IPR000253">
    <property type="entry name" value="FHA_dom"/>
</dbReference>
<dbReference type="PANTHER" id="PTHR47810:SF1">
    <property type="entry name" value="DNA LIGASE B"/>
    <property type="match status" value="1"/>
</dbReference>
<dbReference type="SUPFAM" id="SSF56091">
    <property type="entry name" value="DNA ligase/mRNA capping enzyme, catalytic domain"/>
    <property type="match status" value="1"/>
</dbReference>
<organism evidence="11 12">
    <name type="scientific">Emiliania huxleyi (strain CCMP1516)</name>
    <dbReference type="NCBI Taxonomy" id="280463"/>
    <lineage>
        <taxon>Eukaryota</taxon>
        <taxon>Haptista</taxon>
        <taxon>Haptophyta</taxon>
        <taxon>Prymnesiophyceae</taxon>
        <taxon>Isochrysidales</taxon>
        <taxon>Noelaerhabdaceae</taxon>
        <taxon>Emiliania</taxon>
    </lineage>
</organism>
<comment type="subcellular location">
    <subcellularLocation>
        <location evidence="1">Chromosome</location>
    </subcellularLocation>
</comment>
<dbReference type="GO" id="GO:0006281">
    <property type="term" value="P:DNA repair"/>
    <property type="evidence" value="ECO:0007669"/>
    <property type="project" value="UniProtKB-KW"/>
</dbReference>
<dbReference type="InterPro" id="IPR001357">
    <property type="entry name" value="BRCT_dom"/>
</dbReference>
<name>A0A0D3I1I8_EMIH1</name>
<keyword evidence="3" id="KW-0436">Ligase</keyword>
<keyword evidence="12" id="KW-1185">Reference proteome</keyword>
<dbReference type="Gene3D" id="2.60.200.20">
    <property type="match status" value="1"/>
</dbReference>
<feature type="region of interest" description="Disordered" evidence="8">
    <location>
        <begin position="1"/>
        <end position="48"/>
    </location>
</feature>
<evidence type="ECO:0000259" key="10">
    <source>
        <dbReference type="PROSITE" id="PS50172"/>
    </source>
</evidence>
<dbReference type="EnsemblProtists" id="EOD05123">
    <property type="protein sequence ID" value="EOD05123"/>
    <property type="gene ID" value="EMIHUDRAFT_220211"/>
</dbReference>
<keyword evidence="2" id="KW-0158">Chromosome</keyword>
<evidence type="ECO:0000256" key="6">
    <source>
        <dbReference type="ARBA" id="ARBA00023204"/>
    </source>
</evidence>
<dbReference type="Gene3D" id="3.30.1490.70">
    <property type="match status" value="1"/>
</dbReference>
<keyword evidence="5" id="KW-0227">DNA damage</keyword>
<feature type="compositionally biased region" description="Basic and acidic residues" evidence="8">
    <location>
        <begin position="282"/>
        <end position="292"/>
    </location>
</feature>
<dbReference type="PROSITE" id="PS50006">
    <property type="entry name" value="FHA_DOMAIN"/>
    <property type="match status" value="1"/>
</dbReference>
<dbReference type="HOGENOM" id="CLU_020286_0_0_1"/>
<dbReference type="Gene3D" id="3.30.470.30">
    <property type="entry name" value="DNA ligase/mRNA capping enzyme"/>
    <property type="match status" value="1"/>
</dbReference>
<evidence type="ECO:0000256" key="2">
    <source>
        <dbReference type="ARBA" id="ARBA00022454"/>
    </source>
</evidence>
<evidence type="ECO:0000256" key="1">
    <source>
        <dbReference type="ARBA" id="ARBA00004286"/>
    </source>
</evidence>
<dbReference type="GeneID" id="17251282"/>
<dbReference type="KEGG" id="ehx:EMIHUDRAFT_220211"/>
<dbReference type="GO" id="GO:0006260">
    <property type="term" value="P:DNA replication"/>
    <property type="evidence" value="ECO:0007669"/>
    <property type="project" value="UniProtKB-KW"/>
</dbReference>
<dbReference type="AlphaFoldDB" id="A0A0D3I1I8"/>
<dbReference type="Proteomes" id="UP000013827">
    <property type="component" value="Unassembled WGS sequence"/>
</dbReference>
<reference evidence="12" key="1">
    <citation type="journal article" date="2013" name="Nature">
        <title>Pan genome of the phytoplankton Emiliania underpins its global distribution.</title>
        <authorList>
            <person name="Read B.A."/>
            <person name="Kegel J."/>
            <person name="Klute M.J."/>
            <person name="Kuo A."/>
            <person name="Lefebvre S.C."/>
            <person name="Maumus F."/>
            <person name="Mayer C."/>
            <person name="Miller J."/>
            <person name="Monier A."/>
            <person name="Salamov A."/>
            <person name="Young J."/>
            <person name="Aguilar M."/>
            <person name="Claverie J.M."/>
            <person name="Frickenhaus S."/>
            <person name="Gonzalez K."/>
            <person name="Herman E.K."/>
            <person name="Lin Y.C."/>
            <person name="Napier J."/>
            <person name="Ogata H."/>
            <person name="Sarno A.F."/>
            <person name="Shmutz J."/>
            <person name="Schroeder D."/>
            <person name="de Vargas C."/>
            <person name="Verret F."/>
            <person name="von Dassow P."/>
            <person name="Valentin K."/>
            <person name="Van de Peer Y."/>
            <person name="Wheeler G."/>
            <person name="Dacks J.B."/>
            <person name="Delwiche C.F."/>
            <person name="Dyhrman S.T."/>
            <person name="Glockner G."/>
            <person name="John U."/>
            <person name="Richards T."/>
            <person name="Worden A.Z."/>
            <person name="Zhang X."/>
            <person name="Grigoriev I.V."/>
            <person name="Allen A.E."/>
            <person name="Bidle K."/>
            <person name="Borodovsky M."/>
            <person name="Bowler C."/>
            <person name="Brownlee C."/>
            <person name="Cock J.M."/>
            <person name="Elias M."/>
            <person name="Gladyshev V.N."/>
            <person name="Groth M."/>
            <person name="Guda C."/>
            <person name="Hadaegh A."/>
            <person name="Iglesias-Rodriguez M.D."/>
            <person name="Jenkins J."/>
            <person name="Jones B.M."/>
            <person name="Lawson T."/>
            <person name="Leese F."/>
            <person name="Lindquist E."/>
            <person name="Lobanov A."/>
            <person name="Lomsadze A."/>
            <person name="Malik S.B."/>
            <person name="Marsh M.E."/>
            <person name="Mackinder L."/>
            <person name="Mock T."/>
            <person name="Mueller-Roeber B."/>
            <person name="Pagarete A."/>
            <person name="Parker M."/>
            <person name="Probert I."/>
            <person name="Quesneville H."/>
            <person name="Raines C."/>
            <person name="Rensing S.A."/>
            <person name="Riano-Pachon D.M."/>
            <person name="Richier S."/>
            <person name="Rokitta S."/>
            <person name="Shiraiwa Y."/>
            <person name="Soanes D.M."/>
            <person name="van der Giezen M."/>
            <person name="Wahlund T.M."/>
            <person name="Williams B."/>
            <person name="Wilson W."/>
            <person name="Wolfe G."/>
            <person name="Wurch L.L."/>
        </authorList>
    </citation>
    <scope>NUCLEOTIDE SEQUENCE</scope>
</reference>
<dbReference type="PANTHER" id="PTHR47810">
    <property type="entry name" value="DNA LIGASE"/>
    <property type="match status" value="1"/>
</dbReference>
<accession>A0A0D3I1I8</accession>
<evidence type="ECO:0000256" key="3">
    <source>
        <dbReference type="ARBA" id="ARBA00022598"/>
    </source>
</evidence>
<dbReference type="Pfam" id="PF00498">
    <property type="entry name" value="FHA"/>
    <property type="match status" value="1"/>
</dbReference>
<feature type="compositionally biased region" description="Low complexity" evidence="8">
    <location>
        <begin position="269"/>
        <end position="281"/>
    </location>
</feature>
<dbReference type="CDD" id="cd07896">
    <property type="entry name" value="Adenylation_kDNA_ligase_like"/>
    <property type="match status" value="1"/>
</dbReference>
<evidence type="ECO:0000256" key="5">
    <source>
        <dbReference type="ARBA" id="ARBA00022763"/>
    </source>
</evidence>
<feature type="compositionally biased region" description="Basic residues" evidence="8">
    <location>
        <begin position="293"/>
        <end position="304"/>
    </location>
</feature>
<dbReference type="CDD" id="cd00060">
    <property type="entry name" value="FHA"/>
    <property type="match status" value="1"/>
</dbReference>
<dbReference type="GO" id="GO:0016874">
    <property type="term" value="F:ligase activity"/>
    <property type="evidence" value="ECO:0007669"/>
    <property type="project" value="UniProtKB-KW"/>
</dbReference>